<evidence type="ECO:0000256" key="1">
    <source>
        <dbReference type="SAM" id="Coils"/>
    </source>
</evidence>
<dbReference type="GO" id="GO:0005886">
    <property type="term" value="C:plasma membrane"/>
    <property type="evidence" value="ECO:0007669"/>
    <property type="project" value="TreeGrafter"/>
</dbReference>
<feature type="transmembrane region" description="Helical" evidence="2">
    <location>
        <begin position="362"/>
        <end position="381"/>
    </location>
</feature>
<gene>
    <name evidence="3" type="ORF">NEE01_10025</name>
</gene>
<dbReference type="AlphaFoldDB" id="A0AA41Z980"/>
<keyword evidence="2" id="KW-0472">Membrane</keyword>
<dbReference type="InterPro" id="IPR050445">
    <property type="entry name" value="Bact_polysacc_biosynth/exp"/>
</dbReference>
<evidence type="ECO:0008006" key="5">
    <source>
        <dbReference type="Google" id="ProtNLM"/>
    </source>
</evidence>
<dbReference type="EMBL" id="JANFAV010000005">
    <property type="protein sequence ID" value="MCW6535122.1"/>
    <property type="molecule type" value="Genomic_DNA"/>
</dbReference>
<keyword evidence="1" id="KW-0175">Coiled coil</keyword>
<accession>A0AA41Z980</accession>
<protein>
    <recommendedName>
        <fullName evidence="5">Capsule biosynthesis protein</fullName>
    </recommendedName>
</protein>
<proteinExistence type="predicted"/>
<reference evidence="3" key="1">
    <citation type="submission" date="2022-06" db="EMBL/GenBank/DDBJ databases">
        <title>Sphingomonas sp. nov. isolated from rhizosphere soil of tomato.</title>
        <authorList>
            <person name="Dong H."/>
            <person name="Gao R."/>
        </authorList>
    </citation>
    <scope>NUCLEOTIDE SEQUENCE</scope>
    <source>
        <strain evidence="3">MMSM24</strain>
    </source>
</reference>
<evidence type="ECO:0000313" key="3">
    <source>
        <dbReference type="EMBL" id="MCW6535122.1"/>
    </source>
</evidence>
<dbReference type="GO" id="GO:0004713">
    <property type="term" value="F:protein tyrosine kinase activity"/>
    <property type="evidence" value="ECO:0007669"/>
    <property type="project" value="TreeGrafter"/>
</dbReference>
<dbReference type="Proteomes" id="UP001165565">
    <property type="component" value="Unassembled WGS sequence"/>
</dbReference>
<feature type="coiled-coil region" evidence="1">
    <location>
        <begin position="201"/>
        <end position="228"/>
    </location>
</feature>
<evidence type="ECO:0000313" key="4">
    <source>
        <dbReference type="Proteomes" id="UP001165565"/>
    </source>
</evidence>
<keyword evidence="4" id="KW-1185">Reference proteome</keyword>
<keyword evidence="2" id="KW-0812">Transmembrane</keyword>
<comment type="caution">
    <text evidence="3">The sequence shown here is derived from an EMBL/GenBank/DDBJ whole genome shotgun (WGS) entry which is preliminary data.</text>
</comment>
<dbReference type="PANTHER" id="PTHR32309">
    <property type="entry name" value="TYROSINE-PROTEIN KINASE"/>
    <property type="match status" value="1"/>
</dbReference>
<name>A0AA41Z980_9SPHN</name>
<evidence type="ECO:0000256" key="2">
    <source>
        <dbReference type="SAM" id="Phobius"/>
    </source>
</evidence>
<dbReference type="PANTHER" id="PTHR32309:SF13">
    <property type="entry name" value="FERRIC ENTEROBACTIN TRANSPORT PROTEIN FEPE"/>
    <property type="match status" value="1"/>
</dbReference>
<feature type="transmembrane region" description="Helical" evidence="2">
    <location>
        <begin position="33"/>
        <end position="54"/>
    </location>
</feature>
<dbReference type="RefSeq" id="WP_265268808.1">
    <property type="nucleotide sequence ID" value="NZ_JANFAV010000005.1"/>
</dbReference>
<keyword evidence="2" id="KW-1133">Transmembrane helix</keyword>
<sequence>MSAGQTKLQSLSAASGDKPGAVRAYLSAHYGRVLFVLVFILPTLLALIYFGLIASDRYISEARFIVRSANKPAAQGAAAYLQDFGIMRANDDAFAIADYIQSRDLMRAIEKTIDLRAVYTRPGADVISRFGRFSADGKTDEALFRYFIRQVTVEKDPESGITTVKVSAYRPEDAKALLDRIVEMSEQRVNQLNVRARRDALADSERALNEATRRLAQSTVDLTRYRETAGTVDPRESAVATVERGSSLRQELAQLVVNLQTMVARAPGNPAIPALRQRVAALSAQVAAQQGQLTGERDSLSGKLGGYEQQLVEQAMAEKSYEAAQKQFDDARSEADRQQVFIEFIARPNLSDDPLEPRRLRYILTTALLAFWAFLIFYLLLSGSREHLNMS</sequence>
<organism evidence="3 4">
    <name type="scientific">Sphingomonas lycopersici</name>
    <dbReference type="NCBI Taxonomy" id="2951807"/>
    <lineage>
        <taxon>Bacteria</taxon>
        <taxon>Pseudomonadati</taxon>
        <taxon>Pseudomonadota</taxon>
        <taxon>Alphaproteobacteria</taxon>
        <taxon>Sphingomonadales</taxon>
        <taxon>Sphingomonadaceae</taxon>
        <taxon>Sphingomonas</taxon>
    </lineage>
</organism>